<organism evidence="7 8">
    <name type="scientific">Manduca sexta</name>
    <name type="common">Tobacco hawkmoth</name>
    <name type="synonym">Tobacco hornworm</name>
    <dbReference type="NCBI Taxonomy" id="7130"/>
    <lineage>
        <taxon>Eukaryota</taxon>
        <taxon>Metazoa</taxon>
        <taxon>Ecdysozoa</taxon>
        <taxon>Arthropoda</taxon>
        <taxon>Hexapoda</taxon>
        <taxon>Insecta</taxon>
        <taxon>Pterygota</taxon>
        <taxon>Neoptera</taxon>
        <taxon>Endopterygota</taxon>
        <taxon>Lepidoptera</taxon>
        <taxon>Glossata</taxon>
        <taxon>Ditrysia</taxon>
        <taxon>Bombycoidea</taxon>
        <taxon>Sphingidae</taxon>
        <taxon>Sphinginae</taxon>
        <taxon>Sphingini</taxon>
        <taxon>Manduca</taxon>
    </lineage>
</organism>
<sequence length="508" mass="57993">MSDPYIRVAAESLLSHNSPYRTLSNSQSVNLTAEDLVARYRPGGKMSSVRRFFCLFVTFDLLFTSLMWLICVMMRGETLEQIFDKEIIKYNIKSSLFDIVVVALSTSCTCAFLIAKVFVYDWLNASQPVYQVFLILTSFTLSWGEAWFLDFRVLPQEQVLDSILQHGVSERSPLLAPQAAGPQSAYAESTVKWFSPVETPESSPRPRRPGEQIILTQEQVPPNIDTEQAEKELEELSKVNGHEEYESKMSKVSSTLTQWMRFIFNRDNSKEEFNPTWLSIDEYKAQADESMVNAWRIVNLPNWHVEKRGVQKGDVVESRRTELFGKVYRFTGVVECPPKFLYEEFKNNITKLPEWNPTILKSELIKEISDGIDLTYQVTAGGGRGIIAPRDFVNLRRSAQLASDGRLVERDPDAYISSGVSVQVPGYPPHRDMVRGHNKVGCWYLQPRNVQTAGGKIETHTTFQWLMCCDLKGKIPQFVLDAAFSTVMLDYIVHVRKFVAEAKEQGRF</sequence>
<dbReference type="GO" id="GO:0099044">
    <property type="term" value="P:vesicle tethering to endoplasmic reticulum"/>
    <property type="evidence" value="ECO:0007669"/>
    <property type="project" value="TreeGrafter"/>
</dbReference>
<dbReference type="SMART" id="SM00234">
    <property type="entry name" value="START"/>
    <property type="match status" value="1"/>
</dbReference>
<gene>
    <name evidence="7" type="ORF">O3G_MSEX011203</name>
</gene>
<protein>
    <submittedName>
        <fullName evidence="7">Uncharacterized protein</fullName>
    </submittedName>
</protein>
<feature type="transmembrane region" description="Helical" evidence="4">
    <location>
        <begin position="49"/>
        <end position="74"/>
    </location>
</feature>
<dbReference type="AlphaFoldDB" id="A0A921ZJQ0"/>
<evidence type="ECO:0000313" key="7">
    <source>
        <dbReference type="EMBL" id="KAG6459119.1"/>
    </source>
</evidence>
<dbReference type="EMBL" id="JH668609">
    <property type="protein sequence ID" value="KAG6459120.1"/>
    <property type="molecule type" value="Genomic_DNA"/>
</dbReference>
<evidence type="ECO:0000256" key="2">
    <source>
        <dbReference type="ARBA" id="ARBA00022692"/>
    </source>
</evidence>
<dbReference type="PROSITE" id="PS51439">
    <property type="entry name" value="MENTAL"/>
    <property type="match status" value="1"/>
</dbReference>
<dbReference type="Pfam" id="PF01852">
    <property type="entry name" value="START"/>
    <property type="match status" value="1"/>
</dbReference>
<dbReference type="GO" id="GO:0008289">
    <property type="term" value="F:lipid binding"/>
    <property type="evidence" value="ECO:0007669"/>
    <property type="project" value="InterPro"/>
</dbReference>
<keyword evidence="4" id="KW-1133">Transmembrane helix</keyword>
<dbReference type="GO" id="GO:0140284">
    <property type="term" value="C:endoplasmic reticulum-endosome membrane contact site"/>
    <property type="evidence" value="ECO:0007669"/>
    <property type="project" value="TreeGrafter"/>
</dbReference>
<dbReference type="GO" id="GO:0005765">
    <property type="term" value="C:lysosomal membrane"/>
    <property type="evidence" value="ECO:0007669"/>
    <property type="project" value="TreeGrafter"/>
</dbReference>
<evidence type="ECO:0000256" key="4">
    <source>
        <dbReference type="SAM" id="Phobius"/>
    </source>
</evidence>
<dbReference type="GO" id="GO:0005789">
    <property type="term" value="C:endoplasmic reticulum membrane"/>
    <property type="evidence" value="ECO:0007669"/>
    <property type="project" value="TreeGrafter"/>
</dbReference>
<evidence type="ECO:0000313" key="8">
    <source>
        <dbReference type="Proteomes" id="UP000791440"/>
    </source>
</evidence>
<feature type="transmembrane region" description="Helical" evidence="4">
    <location>
        <begin position="95"/>
        <end position="118"/>
    </location>
</feature>
<keyword evidence="3 4" id="KW-0472">Membrane</keyword>
<keyword evidence="8" id="KW-1185">Reference proteome</keyword>
<feature type="domain" description="MENTAL" evidence="6">
    <location>
        <begin position="46"/>
        <end position="195"/>
    </location>
</feature>
<dbReference type="InterPro" id="IPR051869">
    <property type="entry name" value="STARD3"/>
</dbReference>
<dbReference type="InterPro" id="IPR019498">
    <property type="entry name" value="MENTAL"/>
</dbReference>
<feature type="domain" description="START" evidence="5">
    <location>
        <begin position="301"/>
        <end position="504"/>
    </location>
</feature>
<dbReference type="InterPro" id="IPR002913">
    <property type="entry name" value="START_lipid-bd_dom"/>
</dbReference>
<dbReference type="EMBL" id="JH668609">
    <property type="protein sequence ID" value="KAG6459119.1"/>
    <property type="molecule type" value="Genomic_DNA"/>
</dbReference>
<keyword evidence="2 4" id="KW-0812">Transmembrane</keyword>
<dbReference type="Proteomes" id="UP000791440">
    <property type="component" value="Unassembled WGS sequence"/>
</dbReference>
<evidence type="ECO:0000259" key="5">
    <source>
        <dbReference type="PROSITE" id="PS50848"/>
    </source>
</evidence>
<comment type="subcellular location">
    <subcellularLocation>
        <location evidence="1">Membrane</location>
        <topology evidence="1">Multi-pass membrane protein</topology>
    </subcellularLocation>
</comment>
<dbReference type="GO" id="GO:0031902">
    <property type="term" value="C:late endosome membrane"/>
    <property type="evidence" value="ECO:0007669"/>
    <property type="project" value="TreeGrafter"/>
</dbReference>
<evidence type="ECO:0000256" key="1">
    <source>
        <dbReference type="ARBA" id="ARBA00004141"/>
    </source>
</evidence>
<comment type="caution">
    <text evidence="7">The sequence shown here is derived from an EMBL/GenBank/DDBJ whole genome shotgun (WGS) entry which is preliminary data.</text>
</comment>
<evidence type="ECO:0000256" key="3">
    <source>
        <dbReference type="ARBA" id="ARBA00023136"/>
    </source>
</evidence>
<reference evidence="7" key="2">
    <citation type="submission" date="2020-12" db="EMBL/GenBank/DDBJ databases">
        <authorList>
            <person name="Kanost M."/>
        </authorList>
    </citation>
    <scope>NUCLEOTIDE SEQUENCE</scope>
</reference>
<dbReference type="EMBL" id="JH668609">
    <property type="protein sequence ID" value="KAG6459121.1"/>
    <property type="molecule type" value="Genomic_DNA"/>
</dbReference>
<evidence type="ECO:0000259" key="6">
    <source>
        <dbReference type="PROSITE" id="PS51439"/>
    </source>
</evidence>
<dbReference type="PANTHER" id="PTHR46121">
    <property type="entry name" value="STEROIDOGENIC ACUTE REGULATORY PROTEIN-LIKE"/>
    <property type="match status" value="1"/>
</dbReference>
<name>A0A921ZJQ0_MANSE</name>
<accession>A0A921ZJQ0</accession>
<reference evidence="7" key="1">
    <citation type="journal article" date="2016" name="Insect Biochem. Mol. Biol.">
        <title>Multifaceted biological insights from a draft genome sequence of the tobacco hornworm moth, Manduca sexta.</title>
        <authorList>
            <person name="Kanost M.R."/>
            <person name="Arrese E.L."/>
            <person name="Cao X."/>
            <person name="Chen Y.R."/>
            <person name="Chellapilla S."/>
            <person name="Goldsmith M.R."/>
            <person name="Grosse-Wilde E."/>
            <person name="Heckel D.G."/>
            <person name="Herndon N."/>
            <person name="Jiang H."/>
            <person name="Papanicolaou A."/>
            <person name="Qu J."/>
            <person name="Soulages J.L."/>
            <person name="Vogel H."/>
            <person name="Walters J."/>
            <person name="Waterhouse R.M."/>
            <person name="Ahn S.J."/>
            <person name="Almeida F.C."/>
            <person name="An C."/>
            <person name="Aqrawi P."/>
            <person name="Bretschneider A."/>
            <person name="Bryant W.B."/>
            <person name="Bucks S."/>
            <person name="Chao H."/>
            <person name="Chevignon G."/>
            <person name="Christen J.M."/>
            <person name="Clarke D.F."/>
            <person name="Dittmer N.T."/>
            <person name="Ferguson L.C.F."/>
            <person name="Garavelou S."/>
            <person name="Gordon K.H.J."/>
            <person name="Gunaratna R.T."/>
            <person name="Han Y."/>
            <person name="Hauser F."/>
            <person name="He Y."/>
            <person name="Heidel-Fischer H."/>
            <person name="Hirsh A."/>
            <person name="Hu Y."/>
            <person name="Jiang H."/>
            <person name="Kalra D."/>
            <person name="Klinner C."/>
            <person name="Konig C."/>
            <person name="Kovar C."/>
            <person name="Kroll A.R."/>
            <person name="Kuwar S.S."/>
            <person name="Lee S.L."/>
            <person name="Lehman R."/>
            <person name="Li K."/>
            <person name="Li Z."/>
            <person name="Liang H."/>
            <person name="Lovelace S."/>
            <person name="Lu Z."/>
            <person name="Mansfield J.H."/>
            <person name="McCulloch K.J."/>
            <person name="Mathew T."/>
            <person name="Morton B."/>
            <person name="Muzny D.M."/>
            <person name="Neunemann D."/>
            <person name="Ongeri F."/>
            <person name="Pauchet Y."/>
            <person name="Pu L.L."/>
            <person name="Pyrousis I."/>
            <person name="Rao X.J."/>
            <person name="Redding A."/>
            <person name="Roesel C."/>
            <person name="Sanchez-Gracia A."/>
            <person name="Schaack S."/>
            <person name="Shukla A."/>
            <person name="Tetreau G."/>
            <person name="Wang Y."/>
            <person name="Xiong G.H."/>
            <person name="Traut W."/>
            <person name="Walsh T.K."/>
            <person name="Worley K.C."/>
            <person name="Wu D."/>
            <person name="Wu W."/>
            <person name="Wu Y.Q."/>
            <person name="Zhang X."/>
            <person name="Zou Z."/>
            <person name="Zucker H."/>
            <person name="Briscoe A.D."/>
            <person name="Burmester T."/>
            <person name="Clem R.J."/>
            <person name="Feyereisen R."/>
            <person name="Grimmelikhuijzen C.J.P."/>
            <person name="Hamodrakas S.J."/>
            <person name="Hansson B.S."/>
            <person name="Huguet E."/>
            <person name="Jermiin L.S."/>
            <person name="Lan Q."/>
            <person name="Lehman H.K."/>
            <person name="Lorenzen M."/>
            <person name="Merzendorfer H."/>
            <person name="Michalopoulos I."/>
            <person name="Morton D.B."/>
            <person name="Muthukrishnan S."/>
            <person name="Oakeshott J.G."/>
            <person name="Palmer W."/>
            <person name="Park Y."/>
            <person name="Passarelli A.L."/>
            <person name="Rozas J."/>
            <person name="Schwartz L.M."/>
            <person name="Smith W."/>
            <person name="Southgate A."/>
            <person name="Vilcinskas A."/>
            <person name="Vogt R."/>
            <person name="Wang P."/>
            <person name="Werren J."/>
            <person name="Yu X.Q."/>
            <person name="Zhou J.J."/>
            <person name="Brown S.J."/>
            <person name="Scherer S.E."/>
            <person name="Richards S."/>
            <person name="Blissard G.W."/>
        </authorList>
    </citation>
    <scope>NUCLEOTIDE SEQUENCE</scope>
</reference>
<proteinExistence type="predicted"/>
<dbReference type="Pfam" id="PF10457">
    <property type="entry name" value="MENTAL"/>
    <property type="match status" value="1"/>
</dbReference>
<feature type="transmembrane region" description="Helical" evidence="4">
    <location>
        <begin position="130"/>
        <end position="149"/>
    </location>
</feature>
<dbReference type="PANTHER" id="PTHR46121:SF4">
    <property type="entry name" value="STEROIDOGENIC ACUTE REGULATORY PROTEIN-LIKE"/>
    <property type="match status" value="1"/>
</dbReference>
<dbReference type="PROSITE" id="PS50848">
    <property type="entry name" value="START"/>
    <property type="match status" value="1"/>
</dbReference>